<keyword evidence="1" id="KW-0472">Membrane</keyword>
<keyword evidence="1" id="KW-0812">Transmembrane</keyword>
<feature type="transmembrane region" description="Helical" evidence="1">
    <location>
        <begin position="20"/>
        <end position="38"/>
    </location>
</feature>
<dbReference type="EMBL" id="BSYO01000012">
    <property type="protein sequence ID" value="GMH13232.1"/>
    <property type="molecule type" value="Genomic_DNA"/>
</dbReference>
<comment type="caution">
    <text evidence="2">The sequence shown here is derived from an EMBL/GenBank/DDBJ whole genome shotgun (WGS) entry which is preliminary data.</text>
</comment>
<evidence type="ECO:0000313" key="2">
    <source>
        <dbReference type="EMBL" id="GMH13232.1"/>
    </source>
</evidence>
<keyword evidence="3" id="KW-1185">Reference proteome</keyword>
<organism evidence="2 3">
    <name type="scientific">Nepenthes gracilis</name>
    <name type="common">Slender pitcher plant</name>
    <dbReference type="NCBI Taxonomy" id="150966"/>
    <lineage>
        <taxon>Eukaryota</taxon>
        <taxon>Viridiplantae</taxon>
        <taxon>Streptophyta</taxon>
        <taxon>Embryophyta</taxon>
        <taxon>Tracheophyta</taxon>
        <taxon>Spermatophyta</taxon>
        <taxon>Magnoliopsida</taxon>
        <taxon>eudicotyledons</taxon>
        <taxon>Gunneridae</taxon>
        <taxon>Pentapetalae</taxon>
        <taxon>Caryophyllales</taxon>
        <taxon>Nepenthaceae</taxon>
        <taxon>Nepenthes</taxon>
    </lineage>
</organism>
<reference evidence="2" key="1">
    <citation type="submission" date="2023-05" db="EMBL/GenBank/DDBJ databases">
        <title>Nepenthes gracilis genome sequencing.</title>
        <authorList>
            <person name="Fukushima K."/>
        </authorList>
    </citation>
    <scope>NUCLEOTIDE SEQUENCE</scope>
    <source>
        <strain evidence="2">SING2019-196</strain>
    </source>
</reference>
<evidence type="ECO:0000256" key="1">
    <source>
        <dbReference type="SAM" id="Phobius"/>
    </source>
</evidence>
<gene>
    <name evidence="2" type="ORF">Nepgr_015073</name>
</gene>
<proteinExistence type="predicted"/>
<keyword evidence="1" id="KW-1133">Transmembrane helix</keyword>
<dbReference type="Proteomes" id="UP001279734">
    <property type="component" value="Unassembled WGS sequence"/>
</dbReference>
<accession>A0AAD3SMG8</accession>
<evidence type="ECO:0000313" key="3">
    <source>
        <dbReference type="Proteomes" id="UP001279734"/>
    </source>
</evidence>
<dbReference type="AlphaFoldDB" id="A0AAD3SMG8"/>
<protein>
    <submittedName>
        <fullName evidence="2">Uncharacterized protein</fullName>
    </submittedName>
</protein>
<name>A0AAD3SMG8_NEPGR</name>
<sequence length="94" mass="10371">MGRDYMVRVTLAEADGVVYYARFFLPVCTLLVIAWIFAGRVEIMLTTPPQSVRGGEGSRLRRRPCSPGPLGRTLLRCPVGPAPRFLSAESYNLG</sequence>